<dbReference type="FunFam" id="1.10.220.10:FF:000004">
    <property type="entry name" value="Annexin"/>
    <property type="match status" value="2"/>
</dbReference>
<accession>A0AAV6UKI5</accession>
<dbReference type="SMART" id="SM00335">
    <property type="entry name" value="ANX"/>
    <property type="match status" value="8"/>
</dbReference>
<dbReference type="FunFam" id="1.10.220.10:FF:000010">
    <property type="entry name" value="Annexin"/>
    <property type="match status" value="1"/>
</dbReference>
<evidence type="ECO:0000256" key="6">
    <source>
        <dbReference type="RuleBase" id="RU003540"/>
    </source>
</evidence>
<evidence type="ECO:0000313" key="8">
    <source>
        <dbReference type="EMBL" id="KAG8184707.1"/>
    </source>
</evidence>
<dbReference type="FunFam" id="1.10.220.10:FF:000002">
    <property type="entry name" value="Annexin"/>
    <property type="match status" value="2"/>
</dbReference>
<dbReference type="SUPFAM" id="SSF47874">
    <property type="entry name" value="Annexin"/>
    <property type="match status" value="2"/>
</dbReference>
<dbReference type="GO" id="GO:0005634">
    <property type="term" value="C:nucleus"/>
    <property type="evidence" value="ECO:0007669"/>
    <property type="project" value="TreeGrafter"/>
</dbReference>
<feature type="compositionally biased region" description="Low complexity" evidence="7">
    <location>
        <begin position="191"/>
        <end position="222"/>
    </location>
</feature>
<sequence>MNNWNPYAPDHNPPPGIPKGYPYALNPNPPNANPMGSPGFPMQNYPPGNPHYGHNTPSDPAGNGSPYPNMSFRNSAGSPYPPSSSLYPAESSPYPAGSSSYPAGSSPYPAGSSPYPAGSSPYPAGSSPYPSGSSPYPAVSPYPAGSSPYPGPRSSPYPGVSPNSSESPYPPAGSSPYPAVSPNPSGSLYPAGSSPYPAGSSPYPAVSPNSSGSSYPPGSHPSQLFSYPTSRQLPNMANYLGEGTVKSYPNFDPRIDAEALRKAMKGFGTDEKAIISVLANRDNAQRVYIGVAFKQLYGKDLIDDLKSELSGNFEQVILALMLPTHDYLATELHKAISGIGTDEDVLIEVLCSRTNQEIWAINEAYTRLFGKSLESDIKGDTSGHLQRLLVSTCTGCRSEEPADSIRAKQTAEALYQAGAAQWGTDESVFNSILVAESLQQLAHTFYEYQKLTGKTVAQAIEGEMSGDLKKGMLTIAKCVENRPSFFAEKLYKAMKGLGTDDNTLIRIVVSRCEIDMVQIKAEYERNYGKPLADAISGDTSAKNKCSSCCQNLNCFYLNSYSTSRELLNMANYIGEGTVTAYPDFDPRVDAEALREAMKGFGTDEDAIISILANRDNAQRVYIGVAFKQLYGKDLIDDLKSELKGNLEQVILALMMPTSDFLATELHNAISGIGTDENVLIEVLCSRTNQEIWAINEAYTRLFENSLESDIEGDTSGHFQRLLISTVTGCRSEDPADSTRAKETAQTLFEAGAAQWGTDESVFNSILVAESLQQLAHTFYEYQKLTENTVAQAIESEMSGDLKDGALAIAKCVENRPLFFAEKLYNAMKGIGTDENTLIRIVVSRCEIDMVQIKAEYERNYGEPLADAIAGDSSGDYRKVLLALVK</sequence>
<dbReference type="PANTHER" id="PTHR10502:SF102">
    <property type="entry name" value="ANNEXIN B11"/>
    <property type="match status" value="1"/>
</dbReference>
<feature type="compositionally biased region" description="Low complexity" evidence="7">
    <location>
        <begin position="156"/>
        <end position="167"/>
    </location>
</feature>
<dbReference type="InterPro" id="IPR001464">
    <property type="entry name" value="Annexin"/>
</dbReference>
<dbReference type="GO" id="GO:0005737">
    <property type="term" value="C:cytoplasm"/>
    <property type="evidence" value="ECO:0007669"/>
    <property type="project" value="TreeGrafter"/>
</dbReference>
<dbReference type="Pfam" id="PF00191">
    <property type="entry name" value="Annexin"/>
    <property type="match status" value="8"/>
</dbReference>
<feature type="compositionally biased region" description="Low complexity" evidence="7">
    <location>
        <begin position="75"/>
        <end position="148"/>
    </location>
</feature>
<organism evidence="8 9">
    <name type="scientific">Oedothorax gibbosus</name>
    <dbReference type="NCBI Taxonomy" id="931172"/>
    <lineage>
        <taxon>Eukaryota</taxon>
        <taxon>Metazoa</taxon>
        <taxon>Ecdysozoa</taxon>
        <taxon>Arthropoda</taxon>
        <taxon>Chelicerata</taxon>
        <taxon>Arachnida</taxon>
        <taxon>Araneae</taxon>
        <taxon>Araneomorphae</taxon>
        <taxon>Entelegynae</taxon>
        <taxon>Araneoidea</taxon>
        <taxon>Linyphiidae</taxon>
        <taxon>Erigoninae</taxon>
        <taxon>Oedothorax</taxon>
    </lineage>
</organism>
<dbReference type="GO" id="GO:0012506">
    <property type="term" value="C:vesicle membrane"/>
    <property type="evidence" value="ECO:0007669"/>
    <property type="project" value="TreeGrafter"/>
</dbReference>
<evidence type="ECO:0000313" key="9">
    <source>
        <dbReference type="Proteomes" id="UP000827092"/>
    </source>
</evidence>
<dbReference type="Proteomes" id="UP000827092">
    <property type="component" value="Unassembled WGS sequence"/>
</dbReference>
<feature type="region of interest" description="Disordered" evidence="7">
    <location>
        <begin position="1"/>
        <end position="179"/>
    </location>
</feature>
<evidence type="ECO:0000256" key="3">
    <source>
        <dbReference type="ARBA" id="ARBA00022837"/>
    </source>
</evidence>
<proteinExistence type="inferred from homology"/>
<dbReference type="FunFam" id="1.10.220.10:FF:000001">
    <property type="entry name" value="Annexin"/>
    <property type="match status" value="2"/>
</dbReference>
<comment type="similarity">
    <text evidence="1 6">Belongs to the annexin family.</text>
</comment>
<dbReference type="Gene3D" id="1.10.220.10">
    <property type="entry name" value="Annexin"/>
    <property type="match status" value="8"/>
</dbReference>
<dbReference type="GO" id="GO:0001786">
    <property type="term" value="F:phosphatidylserine binding"/>
    <property type="evidence" value="ECO:0007669"/>
    <property type="project" value="TreeGrafter"/>
</dbReference>
<name>A0AAV6UKI5_9ARAC</name>
<dbReference type="InterPro" id="IPR037104">
    <property type="entry name" value="Annexin_sf"/>
</dbReference>
<comment type="domain">
    <text evidence="6">A pair of annexin repeats may form one binding site for calcium and phospholipid.</text>
</comment>
<dbReference type="GO" id="GO:0005886">
    <property type="term" value="C:plasma membrane"/>
    <property type="evidence" value="ECO:0007669"/>
    <property type="project" value="TreeGrafter"/>
</dbReference>
<evidence type="ECO:0000256" key="4">
    <source>
        <dbReference type="ARBA" id="ARBA00023216"/>
    </source>
</evidence>
<keyword evidence="9" id="KW-1185">Reference proteome</keyword>
<dbReference type="GO" id="GO:0005509">
    <property type="term" value="F:calcium ion binding"/>
    <property type="evidence" value="ECO:0007669"/>
    <property type="project" value="InterPro"/>
</dbReference>
<keyword evidence="3 6" id="KW-0106">Calcium</keyword>
<reference evidence="8 9" key="1">
    <citation type="journal article" date="2022" name="Nat. Ecol. Evol.">
        <title>A masculinizing supergene underlies an exaggerated male reproductive morph in a spider.</title>
        <authorList>
            <person name="Hendrickx F."/>
            <person name="De Corte Z."/>
            <person name="Sonet G."/>
            <person name="Van Belleghem S.M."/>
            <person name="Kostlbacher S."/>
            <person name="Vangestel C."/>
        </authorList>
    </citation>
    <scope>NUCLEOTIDE SEQUENCE [LARGE SCALE GENOMIC DNA]</scope>
    <source>
        <strain evidence="8">W744_W776</strain>
    </source>
</reference>
<dbReference type="PANTHER" id="PTHR10502">
    <property type="entry name" value="ANNEXIN"/>
    <property type="match status" value="1"/>
</dbReference>
<feature type="region of interest" description="Disordered" evidence="7">
    <location>
        <begin position="191"/>
        <end position="228"/>
    </location>
</feature>
<keyword evidence="5 6" id="KW-0111">Calcium/phospholipid-binding</keyword>
<gene>
    <name evidence="8" type="ORF">JTE90_013094</name>
</gene>
<dbReference type="PROSITE" id="PS00223">
    <property type="entry name" value="ANNEXIN_1"/>
    <property type="match status" value="3"/>
</dbReference>
<dbReference type="PRINTS" id="PR00196">
    <property type="entry name" value="ANNEXIN"/>
</dbReference>
<evidence type="ECO:0000256" key="2">
    <source>
        <dbReference type="ARBA" id="ARBA00022737"/>
    </source>
</evidence>
<dbReference type="InterPro" id="IPR018502">
    <property type="entry name" value="Annexin_repeat"/>
</dbReference>
<dbReference type="PROSITE" id="PS51897">
    <property type="entry name" value="ANNEXIN_2"/>
    <property type="match status" value="8"/>
</dbReference>
<keyword evidence="4 6" id="KW-0041">Annexin</keyword>
<evidence type="ECO:0000256" key="5">
    <source>
        <dbReference type="ARBA" id="ARBA00023302"/>
    </source>
</evidence>
<dbReference type="EMBL" id="JAFNEN010000364">
    <property type="protein sequence ID" value="KAG8184707.1"/>
    <property type="molecule type" value="Genomic_DNA"/>
</dbReference>
<keyword evidence="2 6" id="KW-0677">Repeat</keyword>
<comment type="caution">
    <text evidence="8">The sequence shown here is derived from an EMBL/GenBank/DDBJ whole genome shotgun (WGS) entry which is preliminary data.</text>
</comment>
<dbReference type="InterPro" id="IPR018252">
    <property type="entry name" value="Annexin_repeat_CS"/>
</dbReference>
<protein>
    <recommendedName>
        <fullName evidence="6">Annexin</fullName>
    </recommendedName>
</protein>
<dbReference type="FunFam" id="1.10.220.10:FF:000003">
    <property type="entry name" value="Annexin"/>
    <property type="match status" value="1"/>
</dbReference>
<evidence type="ECO:0000256" key="1">
    <source>
        <dbReference type="ARBA" id="ARBA00007831"/>
    </source>
</evidence>
<dbReference type="GO" id="GO:0005544">
    <property type="term" value="F:calcium-dependent phospholipid binding"/>
    <property type="evidence" value="ECO:0007669"/>
    <property type="project" value="UniProtKB-KW"/>
</dbReference>
<dbReference type="AlphaFoldDB" id="A0AAV6UKI5"/>
<evidence type="ECO:0000256" key="7">
    <source>
        <dbReference type="SAM" id="MobiDB-lite"/>
    </source>
</evidence>